<evidence type="ECO:0000259" key="11">
    <source>
        <dbReference type="Pfam" id="PF01578"/>
    </source>
</evidence>
<feature type="transmembrane region" description="Helical" evidence="10">
    <location>
        <begin position="6"/>
        <end position="29"/>
    </location>
</feature>
<feature type="transmembrane region" description="Helical" evidence="10">
    <location>
        <begin position="312"/>
        <end position="332"/>
    </location>
</feature>
<dbReference type="AlphaFoldDB" id="A0A1H4BKZ6"/>
<organism evidence="13 14">
    <name type="scientific">Alkalimonas amylolytica</name>
    <dbReference type="NCBI Taxonomy" id="152573"/>
    <lineage>
        <taxon>Bacteria</taxon>
        <taxon>Pseudomonadati</taxon>
        <taxon>Pseudomonadota</taxon>
        <taxon>Gammaproteobacteria</taxon>
        <taxon>Alkalimonas</taxon>
    </lineage>
</organism>
<name>A0A1H4BKZ6_ALKAM</name>
<feature type="transmembrane region" description="Helical" evidence="10">
    <location>
        <begin position="492"/>
        <end position="514"/>
    </location>
</feature>
<dbReference type="PANTHER" id="PTHR43653:SF1">
    <property type="entry name" value="CYTOCHROME C-TYPE BIOGENESIS PROTEIN CCMF"/>
    <property type="match status" value="1"/>
</dbReference>
<comment type="subcellular location">
    <subcellularLocation>
        <location evidence="1">Cell inner membrane</location>
        <topology evidence="1">Multi-pass membrane protein</topology>
    </subcellularLocation>
</comment>
<dbReference type="GO" id="GO:0005886">
    <property type="term" value="C:plasma membrane"/>
    <property type="evidence" value="ECO:0007669"/>
    <property type="project" value="UniProtKB-SubCell"/>
</dbReference>
<evidence type="ECO:0000256" key="6">
    <source>
        <dbReference type="ARBA" id="ARBA00022748"/>
    </source>
</evidence>
<keyword evidence="14" id="KW-1185">Reference proteome</keyword>
<dbReference type="RefSeq" id="WP_091341782.1">
    <property type="nucleotide sequence ID" value="NZ_FNRM01000003.1"/>
</dbReference>
<feature type="transmembrane region" description="Helical" evidence="10">
    <location>
        <begin position="178"/>
        <end position="198"/>
    </location>
</feature>
<feature type="transmembrane region" description="Helical" evidence="10">
    <location>
        <begin position="210"/>
        <end position="230"/>
    </location>
</feature>
<dbReference type="GO" id="GO:0015232">
    <property type="term" value="F:heme transmembrane transporter activity"/>
    <property type="evidence" value="ECO:0007669"/>
    <property type="project" value="InterPro"/>
</dbReference>
<comment type="similarity">
    <text evidence="2">Belongs to the CcmF/CycK/Ccl1/NrfE/CcsA family.</text>
</comment>
<dbReference type="NCBIfam" id="TIGR00353">
    <property type="entry name" value="nrfE"/>
    <property type="match status" value="1"/>
</dbReference>
<evidence type="ECO:0000256" key="4">
    <source>
        <dbReference type="ARBA" id="ARBA00022519"/>
    </source>
</evidence>
<feature type="transmembrane region" description="Helical" evidence="10">
    <location>
        <begin position="616"/>
        <end position="636"/>
    </location>
</feature>
<feature type="transmembrane region" description="Helical" evidence="10">
    <location>
        <begin position="395"/>
        <end position="414"/>
    </location>
</feature>
<dbReference type="InterPro" id="IPR002541">
    <property type="entry name" value="Cyt_c_assembly"/>
</dbReference>
<dbReference type="Pfam" id="PF16327">
    <property type="entry name" value="CcmF_C"/>
    <property type="match status" value="1"/>
</dbReference>
<dbReference type="InterPro" id="IPR032523">
    <property type="entry name" value="CcmF_C"/>
</dbReference>
<dbReference type="PRINTS" id="PR01411">
    <property type="entry name" value="CCMFBIOGNSIS"/>
</dbReference>
<keyword evidence="8 10" id="KW-0472">Membrane</keyword>
<evidence type="ECO:0000256" key="10">
    <source>
        <dbReference type="SAM" id="Phobius"/>
    </source>
</evidence>
<evidence type="ECO:0000256" key="2">
    <source>
        <dbReference type="ARBA" id="ARBA00009186"/>
    </source>
</evidence>
<keyword evidence="4" id="KW-0997">Cell inner membrane</keyword>
<dbReference type="PRINTS" id="PR01410">
    <property type="entry name" value="CCBIOGENESIS"/>
</dbReference>
<dbReference type="InterPro" id="IPR003567">
    <property type="entry name" value="Cyt_c_biogenesis"/>
</dbReference>
<dbReference type="PANTHER" id="PTHR43653">
    <property type="entry name" value="CYTOCHROME C ASSEMBLY PROTEIN-RELATED"/>
    <property type="match status" value="1"/>
</dbReference>
<feature type="transmembrane region" description="Helical" evidence="10">
    <location>
        <begin position="451"/>
        <end position="471"/>
    </location>
</feature>
<dbReference type="EMBL" id="FNRM01000003">
    <property type="protein sequence ID" value="SEA48766.1"/>
    <property type="molecule type" value="Genomic_DNA"/>
</dbReference>
<dbReference type="STRING" id="152573.SAMN04488051_103411"/>
<evidence type="ECO:0000313" key="13">
    <source>
        <dbReference type="EMBL" id="SEA48766.1"/>
    </source>
</evidence>
<dbReference type="OrthoDB" id="9761451at2"/>
<evidence type="ECO:0000256" key="3">
    <source>
        <dbReference type="ARBA" id="ARBA00022475"/>
    </source>
</evidence>
<feature type="transmembrane region" description="Helical" evidence="10">
    <location>
        <begin position="426"/>
        <end position="445"/>
    </location>
</feature>
<feature type="transmembrane region" description="Helical" evidence="10">
    <location>
        <begin position="278"/>
        <end position="300"/>
    </location>
</feature>
<feature type="transmembrane region" description="Helical" evidence="10">
    <location>
        <begin position="125"/>
        <end position="147"/>
    </location>
</feature>
<evidence type="ECO:0000256" key="5">
    <source>
        <dbReference type="ARBA" id="ARBA00022692"/>
    </source>
</evidence>
<feature type="transmembrane region" description="Helical" evidence="10">
    <location>
        <begin position="96"/>
        <end position="113"/>
    </location>
</feature>
<evidence type="ECO:0000256" key="9">
    <source>
        <dbReference type="ARBA" id="ARBA00037230"/>
    </source>
</evidence>
<dbReference type="InterPro" id="IPR003568">
    <property type="entry name" value="Cyt_c_biogenesis_CcmF"/>
</dbReference>
<evidence type="ECO:0000259" key="12">
    <source>
        <dbReference type="Pfam" id="PF16327"/>
    </source>
</evidence>
<feature type="domain" description="Cytochrome c assembly protein" evidence="11">
    <location>
        <begin position="89"/>
        <end position="296"/>
    </location>
</feature>
<feature type="transmembrane region" description="Helical" evidence="10">
    <location>
        <begin position="41"/>
        <end position="62"/>
    </location>
</feature>
<evidence type="ECO:0000256" key="1">
    <source>
        <dbReference type="ARBA" id="ARBA00004429"/>
    </source>
</evidence>
<gene>
    <name evidence="13" type="ORF">SAMN04488051_103411</name>
</gene>
<evidence type="ECO:0000256" key="7">
    <source>
        <dbReference type="ARBA" id="ARBA00022989"/>
    </source>
</evidence>
<dbReference type="GO" id="GO:0020037">
    <property type="term" value="F:heme binding"/>
    <property type="evidence" value="ECO:0007669"/>
    <property type="project" value="InterPro"/>
</dbReference>
<protein>
    <submittedName>
        <fullName evidence="13">Cytochrome c-type biogenesis protein CcmF</fullName>
    </submittedName>
</protein>
<dbReference type="Proteomes" id="UP000198773">
    <property type="component" value="Unassembled WGS sequence"/>
</dbReference>
<keyword evidence="3" id="KW-1003">Cell membrane</keyword>
<feature type="domain" description="Cytochrome c-type biogenesis protein CcmF C-terminal" evidence="12">
    <location>
        <begin position="316"/>
        <end position="637"/>
    </location>
</feature>
<keyword evidence="5 10" id="KW-0812">Transmembrane</keyword>
<dbReference type="GO" id="GO:0017004">
    <property type="term" value="P:cytochrome complex assembly"/>
    <property type="evidence" value="ECO:0007669"/>
    <property type="project" value="UniProtKB-KW"/>
</dbReference>
<accession>A0A1H4BKZ6</accession>
<comment type="function">
    <text evidence="9">Required for the biogenesis of c-type cytochromes. Possible subunit of a heme lyase.</text>
</comment>
<feature type="transmembrane region" description="Helical" evidence="10">
    <location>
        <begin position="250"/>
        <end position="266"/>
    </location>
</feature>
<reference evidence="13 14" key="1">
    <citation type="submission" date="2016-10" db="EMBL/GenBank/DDBJ databases">
        <authorList>
            <person name="de Groot N.N."/>
        </authorList>
    </citation>
    <scope>NUCLEOTIDE SEQUENCE [LARGE SCALE GENOMIC DNA]</scope>
    <source>
        <strain evidence="13 14">CGMCC 1.3430</strain>
    </source>
</reference>
<evidence type="ECO:0000256" key="8">
    <source>
        <dbReference type="ARBA" id="ARBA00023136"/>
    </source>
</evidence>
<evidence type="ECO:0000313" key="14">
    <source>
        <dbReference type="Proteomes" id="UP000198773"/>
    </source>
</evidence>
<keyword evidence="7 10" id="KW-1133">Transmembrane helix</keyword>
<feature type="transmembrane region" description="Helical" evidence="10">
    <location>
        <begin position="353"/>
        <end position="375"/>
    </location>
</feature>
<keyword evidence="6" id="KW-0201">Cytochrome c-type biogenesis</keyword>
<dbReference type="Pfam" id="PF01578">
    <property type="entry name" value="Cytochrom_C_asm"/>
    <property type="match status" value="1"/>
</dbReference>
<sequence length="666" mass="73661">MIPELGQLALTFSFALSLLLGIVPLYGSYTGNERALMLGKPLALAAALFAGLAFVALAYAFYTDDFTVINVASNSSSVLPWYYKLTATWGSHEGSMVLWVWILTLWTAAVALFSKQLPLLMQGRILGIMGWIGVGFIAFSLFMSNAFERSLPYFPVEGNDLNPLLQDFGMIIHPPLLYMGYVGFAVSFAFAIAALLSGKFDSTWARWARPWTLAAWMFLTLGIMLGSWWAYKELGWGGWWFWDPVENASFMPWLVGTALIHTLAVTEKRGTFKSWTVLLALATFSLSLMGAFLVRSGVLVSVHSFATDPSRGMFLLVFLLIVIGGSLLLYGLRMRSVRSQARYQLFSREVMLWGNNVFMLTATLVVFLGTLLPLFHQELGLGTISIGEPFFNAMFFYLTIPFSLLLGLGPWVRWKQQKWQPLIPPLAMIAVAALIVAVGLMAATQSVQANVALIGLLLGAWVGMSALGEVGQRIRQFGQGLAGIRKLSASHYGMTTAHIGFAVMVIGIAMTTTYSVERDVRMQVGDTVTLSGYEFTLLDLYKLDGPNFGGEAADLKVERDGRFITNLHAEKRFYTIQRTVMTEAAIHARLSRDLYVSLGEALPGDAWSFKVQVKPFVRWIWLGGLLMAIGATWSLLDVRYRRKVLRRAAAPSGDDQSDAKKELAHA</sequence>
<proteinExistence type="inferred from homology"/>
<dbReference type="NCBIfam" id="NF007691">
    <property type="entry name" value="PRK10369.1"/>
    <property type="match status" value="1"/>
</dbReference>